<evidence type="ECO:0000256" key="2">
    <source>
        <dbReference type="SAM" id="SignalP"/>
    </source>
</evidence>
<proteinExistence type="predicted"/>
<dbReference type="OrthoDB" id="1287940at2"/>
<feature type="signal peptide" evidence="2">
    <location>
        <begin position="1"/>
        <end position="30"/>
    </location>
</feature>
<evidence type="ECO:0000313" key="4">
    <source>
        <dbReference type="Proteomes" id="UP000011910"/>
    </source>
</evidence>
<feature type="repeat" description="TPR" evidence="1">
    <location>
        <begin position="68"/>
        <end position="101"/>
    </location>
</feature>
<name>M7P154_9BACT</name>
<keyword evidence="1" id="KW-0802">TPR repeat</keyword>
<dbReference type="PROSITE" id="PS50005">
    <property type="entry name" value="TPR"/>
    <property type="match status" value="2"/>
</dbReference>
<dbReference type="Pfam" id="PF14559">
    <property type="entry name" value="TPR_19"/>
    <property type="match status" value="2"/>
</dbReference>
<feature type="repeat" description="TPR" evidence="1">
    <location>
        <begin position="102"/>
        <end position="135"/>
    </location>
</feature>
<dbReference type="AlphaFoldDB" id="M7P154"/>
<dbReference type="InterPro" id="IPR019734">
    <property type="entry name" value="TPR_rpt"/>
</dbReference>
<dbReference type="SMART" id="SM00028">
    <property type="entry name" value="TPR"/>
    <property type="match status" value="7"/>
</dbReference>
<organism evidence="3 4">
    <name type="scientific">Cesiribacter andamanensis AMV16</name>
    <dbReference type="NCBI Taxonomy" id="1279009"/>
    <lineage>
        <taxon>Bacteria</taxon>
        <taxon>Pseudomonadati</taxon>
        <taxon>Bacteroidota</taxon>
        <taxon>Cytophagia</taxon>
        <taxon>Cytophagales</taxon>
        <taxon>Cesiribacteraceae</taxon>
        <taxon>Cesiribacter</taxon>
    </lineage>
</organism>
<dbReference type="eggNOG" id="COG3063">
    <property type="taxonomic scope" value="Bacteria"/>
</dbReference>
<dbReference type="Pfam" id="PF13432">
    <property type="entry name" value="TPR_16"/>
    <property type="match status" value="1"/>
</dbReference>
<gene>
    <name evidence="3" type="ORF">ADICEAN_00477</name>
</gene>
<protein>
    <submittedName>
        <fullName evidence="3">Tetratricopeptide repeat protein</fullName>
    </submittedName>
</protein>
<dbReference type="PANTHER" id="PTHR12558">
    <property type="entry name" value="CELL DIVISION CYCLE 16,23,27"/>
    <property type="match status" value="1"/>
</dbReference>
<dbReference type="EMBL" id="AODQ01000007">
    <property type="protein sequence ID" value="EMR04314.1"/>
    <property type="molecule type" value="Genomic_DNA"/>
</dbReference>
<keyword evidence="4" id="KW-1185">Reference proteome</keyword>
<dbReference type="STRING" id="1279009.ADICEAN_00477"/>
<evidence type="ECO:0000256" key="1">
    <source>
        <dbReference type="PROSITE-ProRule" id="PRU00339"/>
    </source>
</evidence>
<feature type="chain" id="PRO_5004082443" evidence="2">
    <location>
        <begin position="31"/>
        <end position="401"/>
    </location>
</feature>
<accession>M7P154</accession>
<reference evidence="3 4" key="1">
    <citation type="journal article" date="2013" name="Genome Announc.">
        <title>Draft Genome Sequence of Cesiribacter andamanensis Strain AMV16T, Isolated from a Soil Sample from a Mud Volcano in the Andaman Islands, India.</title>
        <authorList>
            <person name="Shivaji S."/>
            <person name="Ara S."/>
            <person name="Begum Z."/>
            <person name="Srinivas T.N."/>
            <person name="Singh A."/>
            <person name="Kumar Pinnaka A."/>
        </authorList>
    </citation>
    <scope>NUCLEOTIDE SEQUENCE [LARGE SCALE GENOMIC DNA]</scope>
    <source>
        <strain evidence="3 4">AMV16</strain>
    </source>
</reference>
<dbReference type="RefSeq" id="WP_009193884.1">
    <property type="nucleotide sequence ID" value="NZ_AODQ01000007.1"/>
</dbReference>
<sequence>MHLFFKHLACRLLLAAVIGGGVISSLPAQQADSSQHPLLEARQLMLSYHYQQAIPLLLTAAGTDSTAAEARWLLGQCYSQTGQTAAAKGQLQQLLEVEPAHQPAWSLLGGLYLRETHYGAAADCYDQALALDSTNAYYHRQRASIASRQGALSLAMHHYQQALALNEHDVESLTELAELWLKTGNAAQSSQLLLQGLALDSANLRLWRLQARVAYRQKAYQAVVSAMEYPLAAGDTSHYYLQLLGISHFHLGRYPEAIRWLDFLQQQGVDTEVLNYYLGLSYRNNGQPEKAIVLLEKAVKKGMSENLGHYYTQLAVSYEEKGDHGKAIQAYQLAYKDSGDRLLLYHLARNYDRYYKDKKVALRYYEKFLVEVDTVNTGYQDYARYRASQLKEHIHFSADTL</sequence>
<keyword evidence="2" id="KW-0732">Signal</keyword>
<dbReference type="InterPro" id="IPR011990">
    <property type="entry name" value="TPR-like_helical_dom_sf"/>
</dbReference>
<comment type="caution">
    <text evidence="3">The sequence shown here is derived from an EMBL/GenBank/DDBJ whole genome shotgun (WGS) entry which is preliminary data.</text>
</comment>
<dbReference type="PANTHER" id="PTHR12558:SF13">
    <property type="entry name" value="CELL DIVISION CYCLE PROTEIN 27 HOMOLOG"/>
    <property type="match status" value="1"/>
</dbReference>
<evidence type="ECO:0000313" key="3">
    <source>
        <dbReference type="EMBL" id="EMR04314.1"/>
    </source>
</evidence>
<dbReference type="Gene3D" id="1.25.40.10">
    <property type="entry name" value="Tetratricopeptide repeat domain"/>
    <property type="match status" value="2"/>
</dbReference>
<dbReference type="SUPFAM" id="SSF48452">
    <property type="entry name" value="TPR-like"/>
    <property type="match status" value="2"/>
</dbReference>
<dbReference type="Proteomes" id="UP000011910">
    <property type="component" value="Unassembled WGS sequence"/>
</dbReference>